<reference evidence="2" key="1">
    <citation type="submission" date="2023-03" db="EMBL/GenBank/DDBJ databases">
        <title>Massive genome expansion in bonnet fungi (Mycena s.s.) driven by repeated elements and novel gene families across ecological guilds.</title>
        <authorList>
            <consortium name="Lawrence Berkeley National Laboratory"/>
            <person name="Harder C.B."/>
            <person name="Miyauchi S."/>
            <person name="Viragh M."/>
            <person name="Kuo A."/>
            <person name="Thoen E."/>
            <person name="Andreopoulos B."/>
            <person name="Lu D."/>
            <person name="Skrede I."/>
            <person name="Drula E."/>
            <person name="Henrissat B."/>
            <person name="Morin E."/>
            <person name="Kohler A."/>
            <person name="Barry K."/>
            <person name="LaButti K."/>
            <person name="Morin E."/>
            <person name="Salamov A."/>
            <person name="Lipzen A."/>
            <person name="Mereny Z."/>
            <person name="Hegedus B."/>
            <person name="Baldrian P."/>
            <person name="Stursova M."/>
            <person name="Weitz H."/>
            <person name="Taylor A."/>
            <person name="Grigoriev I.V."/>
            <person name="Nagy L.G."/>
            <person name="Martin F."/>
            <person name="Kauserud H."/>
        </authorList>
    </citation>
    <scope>NUCLEOTIDE SEQUENCE</scope>
    <source>
        <strain evidence="2">CBHHK002</strain>
    </source>
</reference>
<feature type="region of interest" description="Disordered" evidence="1">
    <location>
        <begin position="1"/>
        <end position="68"/>
    </location>
</feature>
<organism evidence="2 3">
    <name type="scientific">Mycena albidolilacea</name>
    <dbReference type="NCBI Taxonomy" id="1033008"/>
    <lineage>
        <taxon>Eukaryota</taxon>
        <taxon>Fungi</taxon>
        <taxon>Dikarya</taxon>
        <taxon>Basidiomycota</taxon>
        <taxon>Agaricomycotina</taxon>
        <taxon>Agaricomycetes</taxon>
        <taxon>Agaricomycetidae</taxon>
        <taxon>Agaricales</taxon>
        <taxon>Marasmiineae</taxon>
        <taxon>Mycenaceae</taxon>
        <taxon>Mycena</taxon>
    </lineage>
</organism>
<dbReference type="EMBL" id="JARIHO010000034">
    <property type="protein sequence ID" value="KAJ7333294.1"/>
    <property type="molecule type" value="Genomic_DNA"/>
</dbReference>
<gene>
    <name evidence="2" type="ORF">DFH08DRAFT_966128</name>
</gene>
<evidence type="ECO:0000313" key="2">
    <source>
        <dbReference type="EMBL" id="KAJ7333294.1"/>
    </source>
</evidence>
<dbReference type="Proteomes" id="UP001218218">
    <property type="component" value="Unassembled WGS sequence"/>
</dbReference>
<evidence type="ECO:0000313" key="3">
    <source>
        <dbReference type="Proteomes" id="UP001218218"/>
    </source>
</evidence>
<evidence type="ECO:0000256" key="1">
    <source>
        <dbReference type="SAM" id="MobiDB-lite"/>
    </source>
</evidence>
<proteinExistence type="predicted"/>
<comment type="caution">
    <text evidence="2">The sequence shown here is derived from an EMBL/GenBank/DDBJ whole genome shotgun (WGS) entry which is preliminary data.</text>
</comment>
<name>A0AAD7EK06_9AGAR</name>
<keyword evidence="3" id="KW-1185">Reference proteome</keyword>
<dbReference type="AlphaFoldDB" id="A0AAD7EK06"/>
<accession>A0AAD7EK06</accession>
<protein>
    <submittedName>
        <fullName evidence="2">Uncharacterized protein</fullName>
    </submittedName>
</protein>
<sequence length="280" mass="32033">MDLDANTPLDILPPTGNFEELKTDPQVINIPDGADNKSNLYGQALPESDPEDDDKPPPLPPKEGIPWNDCKPPAPVMALEALDVLKPLIFVAHVARKWKHTVPTKINGWERKHLEEISSFLNLYMEKTSNTYDNWMDSSVQAVIMHQGKGDCWGASWNIRERAHKYVLMQEVPVNPFGTWAKSKLETHPELAEELKEHLVSIGKYVQAHNIITFLSHSDIKSKHNLEDTIHITMACHWMHALKFCWVKDRKGQYVDGHEPANVVHYRQECHKSPGFYFFA</sequence>